<dbReference type="RefSeq" id="WP_158864675.1">
    <property type="nucleotide sequence ID" value="NZ_CP046401.1"/>
</dbReference>
<dbReference type="PROSITE" id="PS51257">
    <property type="entry name" value="PROKAR_LIPOPROTEIN"/>
    <property type="match status" value="1"/>
</dbReference>
<dbReference type="NCBIfam" id="NF045579">
    <property type="entry name" value="rhamnoside_JR"/>
    <property type="match status" value="1"/>
</dbReference>
<dbReference type="Gene3D" id="2.60.120.260">
    <property type="entry name" value="Galactose-binding domain-like"/>
    <property type="match status" value="1"/>
</dbReference>
<dbReference type="AlphaFoldDB" id="A0A6I6JMA5"/>
<dbReference type="PANTHER" id="PTHR36848">
    <property type="entry name" value="DNA-BINDING PROTEIN (PUTATIVE SECRETED PROTEIN)-RELATED"/>
    <property type="match status" value="1"/>
</dbReference>
<proteinExistence type="predicted"/>
<evidence type="ECO:0000256" key="1">
    <source>
        <dbReference type="SAM" id="SignalP"/>
    </source>
</evidence>
<dbReference type="PANTHER" id="PTHR36848:SF2">
    <property type="entry name" value="SECRETED PROTEIN"/>
    <property type="match status" value="1"/>
</dbReference>
<reference evidence="2 3" key="1">
    <citation type="submission" date="2019-11" db="EMBL/GenBank/DDBJ databases">
        <authorList>
            <person name="Zheng R.K."/>
            <person name="Sun C.M."/>
        </authorList>
    </citation>
    <scope>NUCLEOTIDE SEQUENCE [LARGE SCALE GENOMIC DNA]</scope>
    <source>
        <strain evidence="2 3">WC007</strain>
    </source>
</reference>
<organism evidence="2 3">
    <name type="scientific">Maribellus comscasis</name>
    <dbReference type="NCBI Taxonomy" id="2681766"/>
    <lineage>
        <taxon>Bacteria</taxon>
        <taxon>Pseudomonadati</taxon>
        <taxon>Bacteroidota</taxon>
        <taxon>Bacteroidia</taxon>
        <taxon>Marinilabiliales</taxon>
        <taxon>Prolixibacteraceae</taxon>
        <taxon>Maribellus</taxon>
    </lineage>
</organism>
<evidence type="ECO:0000313" key="2">
    <source>
        <dbReference type="EMBL" id="QGY43491.1"/>
    </source>
</evidence>
<keyword evidence="3" id="KW-1185">Reference proteome</keyword>
<feature type="signal peptide" evidence="1">
    <location>
        <begin position="1"/>
        <end position="27"/>
    </location>
</feature>
<dbReference type="Proteomes" id="UP000428260">
    <property type="component" value="Chromosome"/>
</dbReference>
<dbReference type="Gene3D" id="3.40.50.880">
    <property type="match status" value="1"/>
</dbReference>
<sequence length="945" mass="107827">MTKKSKNTKLLIKVTGLVILLSILACSQNKKVEDDTLFNGFVNPPADARPFVRWWWNGNCLEKGEITRQLDVLKKAGMGGVEINPIAMPEEAKDIGVKPMTWLSSEWNDMLKFAAEQVKERGMIADLIVGSGWPFGGEFLSESETMQRMIINTIPCSGGQQLNETLADLYKKAEESLSRSHGEVRSYEMAFIRLVPADIQNTSEETDLFNDKYWKTDRLVVTIPPGKFNLIYGILQRGTREVMHGAPGAAGPVMNHYEKKITRAYLSRLDKISKDTGTPLSELIRALFCDSIELDGSNWTDNFQDTFFENYHYDLSPWLPFVFYDPFKGYVEENYDADFTEQLKRVRYDYNKLLVKVFLENFTQEFQDFCTEEGVLCRYQAYGTPFLMGMMEGNMIPDIPESNNWIYSTDMDADAWYWNQQHGYMIWNLYASSAGHLKNRKIVSNEAMTNTSGVFKTSLEEIKQHDDMNFITGMNHSVLHGYNYSPQKAGFPGWIRYGAYFNEKNTWWPFFPKWVDYNARLSYIFQNSQALKNIAILAPAADIWAKNGLTRDPFHTQPWYVYRLWESLSQAGSSCDYISQKIIQEGKTNDGKLTYGPMSFKTIFLSSIESLEPETATALLEFVKSGGKLVAIDGLPFRSLSFQKTTQNDSIVKAVFTEINDKFPEQLYSFASPNTEEELLPWTIELLEKANIQKDVNIQQPDKNVFQIHKKAGEKDIWFFTNINRTKTVTLNTVFPTASKTPWVWNPENGERSVFPFNKKKNELTIELEPLQSLLLVFEPKLKGKPTPQAKEGTQKVATITGPWQATFEPVNGEKFTRELDTLFTFDTPDDKELNDFAGTVIYSASFNSNDTTGFLELGKTNKGISEVLLNGKSVGLNWYGKPVFQLDGALKKGENQLEIKYTTVLANYVMSLKDNPTAQHWTGKYQKIPIGLEGDVIIYSEKTH</sequence>
<name>A0A6I6JMA5_9BACT</name>
<protein>
    <recommendedName>
        <fullName evidence="4">Glycoside hydrolase</fullName>
    </recommendedName>
</protein>
<dbReference type="EMBL" id="CP046401">
    <property type="protein sequence ID" value="QGY43491.1"/>
    <property type="molecule type" value="Genomic_DNA"/>
</dbReference>
<dbReference type="InterPro" id="IPR029062">
    <property type="entry name" value="Class_I_gatase-like"/>
</dbReference>
<dbReference type="InterPro" id="IPR053161">
    <property type="entry name" value="Ulvan_degrading_GH"/>
</dbReference>
<dbReference type="Pfam" id="PF17132">
    <property type="entry name" value="Glyco_hydro_106"/>
    <property type="match status" value="2"/>
</dbReference>
<evidence type="ECO:0000313" key="3">
    <source>
        <dbReference type="Proteomes" id="UP000428260"/>
    </source>
</evidence>
<keyword evidence="1" id="KW-0732">Signal</keyword>
<accession>A0A6I6JMA5</accession>
<dbReference type="KEGG" id="mcos:GM418_07410"/>
<gene>
    <name evidence="2" type="ORF">GM418_07410</name>
</gene>
<feature type="chain" id="PRO_5026202627" description="Glycoside hydrolase" evidence="1">
    <location>
        <begin position="28"/>
        <end position="945"/>
    </location>
</feature>
<evidence type="ECO:0008006" key="4">
    <source>
        <dbReference type="Google" id="ProtNLM"/>
    </source>
</evidence>